<evidence type="ECO:0000259" key="7">
    <source>
        <dbReference type="Pfam" id="PF02384"/>
    </source>
</evidence>
<gene>
    <name evidence="8" type="ordered locus">bpr_II162</name>
</gene>
<dbReference type="InterPro" id="IPR029063">
    <property type="entry name" value="SAM-dependent_MTases_sf"/>
</dbReference>
<evidence type="ECO:0000256" key="3">
    <source>
        <dbReference type="ARBA" id="ARBA00022679"/>
    </source>
</evidence>
<dbReference type="GO" id="GO:0009307">
    <property type="term" value="P:DNA restriction-modification system"/>
    <property type="evidence" value="ECO:0007669"/>
    <property type="project" value="UniProtKB-KW"/>
</dbReference>
<keyword evidence="3" id="KW-0808">Transferase</keyword>
<dbReference type="GO" id="GO:0008170">
    <property type="term" value="F:N-methyltransferase activity"/>
    <property type="evidence" value="ECO:0007669"/>
    <property type="project" value="InterPro"/>
</dbReference>
<dbReference type="Pfam" id="PF02384">
    <property type="entry name" value="N6_Mtase"/>
    <property type="match status" value="1"/>
</dbReference>
<dbReference type="HOGENOM" id="CLU_072010_0_0_9"/>
<name>E0S3W8_BUTPB</name>
<evidence type="ECO:0000256" key="1">
    <source>
        <dbReference type="ARBA" id="ARBA00011900"/>
    </source>
</evidence>
<evidence type="ECO:0000256" key="5">
    <source>
        <dbReference type="ARBA" id="ARBA00022747"/>
    </source>
</evidence>
<dbReference type="InterPro" id="IPR051537">
    <property type="entry name" value="DNA_Adenine_Mtase"/>
</dbReference>
<evidence type="ECO:0000256" key="2">
    <source>
        <dbReference type="ARBA" id="ARBA00022603"/>
    </source>
</evidence>
<keyword evidence="5" id="KW-0680">Restriction system</keyword>
<dbReference type="InterPro" id="IPR003356">
    <property type="entry name" value="DNA_methylase_A-5"/>
</dbReference>
<keyword evidence="9" id="KW-1185">Reference proteome</keyword>
<dbReference type="EC" id="2.1.1.72" evidence="1"/>
<evidence type="ECO:0000256" key="6">
    <source>
        <dbReference type="ARBA" id="ARBA00047942"/>
    </source>
</evidence>
<keyword evidence="8" id="KW-0614">Plasmid</keyword>
<dbReference type="Gene3D" id="3.40.50.150">
    <property type="entry name" value="Vaccinia Virus protein VP39"/>
    <property type="match status" value="1"/>
</dbReference>
<dbReference type="KEGG" id="bpb:bpr_II162"/>
<reference evidence="8 9" key="1">
    <citation type="journal article" date="2010" name="PLoS ONE">
        <title>The glycobiome of the rumen bacterium Butyrivibrio proteoclasticus B316(T) highlights adaptation to a polysaccharide-rich environment.</title>
        <authorList>
            <person name="Kelly W.J."/>
            <person name="Leahy S.C."/>
            <person name="Altermann E."/>
            <person name="Yeoman C.J."/>
            <person name="Dunne J.C."/>
            <person name="Kong Z."/>
            <person name="Pacheco D.M."/>
            <person name="Li D."/>
            <person name="Noel S.J."/>
            <person name="Moon C.D."/>
            <person name="Cookson A.L."/>
            <person name="Attwood G.T."/>
        </authorList>
    </citation>
    <scope>NUCLEOTIDE SEQUENCE [LARGE SCALE GENOMIC DNA]</scope>
    <source>
        <strain evidence="9">ATCC 51982 / DSM 14932 / B316</strain>
        <plasmid evidence="9">Plasmid pCY360</plasmid>
    </source>
</reference>
<feature type="domain" description="DNA methylase adenine-specific" evidence="7">
    <location>
        <begin position="85"/>
        <end position="204"/>
    </location>
</feature>
<dbReference type="GO" id="GO:0003677">
    <property type="term" value="F:DNA binding"/>
    <property type="evidence" value="ECO:0007669"/>
    <property type="project" value="InterPro"/>
</dbReference>
<evidence type="ECO:0000313" key="8">
    <source>
        <dbReference type="EMBL" id="ADL36100.1"/>
    </source>
</evidence>
<dbReference type="AlphaFoldDB" id="E0S3W8"/>
<keyword evidence="4" id="KW-0949">S-adenosyl-L-methionine</keyword>
<dbReference type="EMBL" id="CP001812">
    <property type="protein sequence ID" value="ADL36100.1"/>
    <property type="molecule type" value="Genomic_DNA"/>
</dbReference>
<sequence length="244" mass="27948">MDYKKEFQKEFESMCYNKGLNKKEAWGILMEMFACTLSNQTEPRYNVRQEREEKYYKCEERLGGKEIPAKLLAYLMMALNEDPNQDFLGDMYMKLSMGERAWGQIFTPYHVCEMMAQMTFDSPEKDIKDHGYVTTLDPAVGGGAMLIASAQALRDAGYDPKTQMIAVGQDVDITAVYMAFVQLAIIGCPAVVVHGDSLAEPYTGNPLFVDDNSSYWYTPMLFTKAWFERRKAFIEELRDNNKIA</sequence>
<dbReference type="PRINTS" id="PR00507">
    <property type="entry name" value="N12N6MTFRASE"/>
</dbReference>
<organism evidence="8 9">
    <name type="scientific">Butyrivibrio proteoclasticus (strain ATCC 51982 / DSM 14932 / B316)</name>
    <name type="common">Clostridium proteoclasticum</name>
    <dbReference type="NCBI Taxonomy" id="515622"/>
    <lineage>
        <taxon>Bacteria</taxon>
        <taxon>Bacillati</taxon>
        <taxon>Bacillota</taxon>
        <taxon>Clostridia</taxon>
        <taxon>Lachnospirales</taxon>
        <taxon>Lachnospiraceae</taxon>
        <taxon>Butyrivibrio</taxon>
    </lineage>
</organism>
<comment type="catalytic activity">
    <reaction evidence="6">
        <text>a 2'-deoxyadenosine in DNA + S-adenosyl-L-methionine = an N(6)-methyl-2'-deoxyadenosine in DNA + S-adenosyl-L-homocysteine + H(+)</text>
        <dbReference type="Rhea" id="RHEA:15197"/>
        <dbReference type="Rhea" id="RHEA-COMP:12418"/>
        <dbReference type="Rhea" id="RHEA-COMP:12419"/>
        <dbReference type="ChEBI" id="CHEBI:15378"/>
        <dbReference type="ChEBI" id="CHEBI:57856"/>
        <dbReference type="ChEBI" id="CHEBI:59789"/>
        <dbReference type="ChEBI" id="CHEBI:90615"/>
        <dbReference type="ChEBI" id="CHEBI:90616"/>
        <dbReference type="EC" id="2.1.1.72"/>
    </reaction>
</comment>
<keyword evidence="2" id="KW-0489">Methyltransferase</keyword>
<dbReference type="PANTHER" id="PTHR42933:SF3">
    <property type="entry name" value="TYPE I RESTRICTION ENZYME MJAVIII METHYLASE SUBUNIT"/>
    <property type="match status" value="1"/>
</dbReference>
<proteinExistence type="predicted"/>
<accession>E0S3W8</accession>
<dbReference type="GO" id="GO:0009007">
    <property type="term" value="F:site-specific DNA-methyltransferase (adenine-specific) activity"/>
    <property type="evidence" value="ECO:0007669"/>
    <property type="project" value="UniProtKB-EC"/>
</dbReference>
<geneLocation type="plasmid" evidence="8 9">
    <name>pCY360</name>
</geneLocation>
<dbReference type="Proteomes" id="UP000001299">
    <property type="component" value="Plasmid pCY360"/>
</dbReference>
<evidence type="ECO:0000313" key="9">
    <source>
        <dbReference type="Proteomes" id="UP000001299"/>
    </source>
</evidence>
<dbReference type="GO" id="GO:0032259">
    <property type="term" value="P:methylation"/>
    <property type="evidence" value="ECO:0007669"/>
    <property type="project" value="UniProtKB-KW"/>
</dbReference>
<dbReference type="PANTHER" id="PTHR42933">
    <property type="entry name" value="SLR6095 PROTEIN"/>
    <property type="match status" value="1"/>
</dbReference>
<protein>
    <recommendedName>
        <fullName evidence="1">site-specific DNA-methyltransferase (adenine-specific)</fullName>
        <ecNumber evidence="1">2.1.1.72</ecNumber>
    </recommendedName>
</protein>
<dbReference type="SUPFAM" id="SSF53335">
    <property type="entry name" value="S-adenosyl-L-methionine-dependent methyltransferases"/>
    <property type="match status" value="1"/>
</dbReference>
<evidence type="ECO:0000256" key="4">
    <source>
        <dbReference type="ARBA" id="ARBA00022691"/>
    </source>
</evidence>